<dbReference type="Proteomes" id="UP000650424">
    <property type="component" value="Unassembled WGS sequence"/>
</dbReference>
<gene>
    <name evidence="2" type="ORF">H8L32_08925</name>
</gene>
<dbReference type="EMBL" id="JACOGF010000004">
    <property type="protein sequence ID" value="MBC3917592.1"/>
    <property type="molecule type" value="Genomic_DNA"/>
</dbReference>
<name>A0ABR6ZP03_9BURK</name>
<keyword evidence="1" id="KW-1133">Transmembrane helix</keyword>
<protein>
    <submittedName>
        <fullName evidence="2">Uncharacterized protein</fullName>
    </submittedName>
</protein>
<evidence type="ECO:0000313" key="3">
    <source>
        <dbReference type="Proteomes" id="UP000650424"/>
    </source>
</evidence>
<dbReference type="RefSeq" id="WP_186946848.1">
    <property type="nucleotide sequence ID" value="NZ_JACOGF010000004.1"/>
</dbReference>
<comment type="caution">
    <text evidence="2">The sequence shown here is derived from an EMBL/GenBank/DDBJ whole genome shotgun (WGS) entry which is preliminary data.</text>
</comment>
<keyword evidence="1" id="KW-0472">Membrane</keyword>
<feature type="transmembrane region" description="Helical" evidence="1">
    <location>
        <begin position="41"/>
        <end position="63"/>
    </location>
</feature>
<evidence type="ECO:0000313" key="2">
    <source>
        <dbReference type="EMBL" id="MBC3917592.1"/>
    </source>
</evidence>
<sequence>MKTKNLSLMCSLSGLSTLLCILVSKNSDFSVLGLTSEFVSGFFLGLSVVASIVTIVIGVNLGVAAKRDDSIHG</sequence>
<reference evidence="2 3" key="1">
    <citation type="submission" date="2020-08" db="EMBL/GenBank/DDBJ databases">
        <title>Novel species isolated from subtropical streams in China.</title>
        <authorList>
            <person name="Lu H."/>
        </authorList>
    </citation>
    <scope>NUCLEOTIDE SEQUENCE [LARGE SCALE GENOMIC DNA]</scope>
    <source>
        <strain evidence="2 3">CY18W</strain>
    </source>
</reference>
<keyword evidence="1" id="KW-0812">Transmembrane</keyword>
<accession>A0ABR6ZP03</accession>
<proteinExistence type="predicted"/>
<keyword evidence="3" id="KW-1185">Reference proteome</keyword>
<evidence type="ECO:0000256" key="1">
    <source>
        <dbReference type="SAM" id="Phobius"/>
    </source>
</evidence>
<organism evidence="2 3">
    <name type="scientific">Undibacterium hunanense</name>
    <dbReference type="NCBI Taxonomy" id="2762292"/>
    <lineage>
        <taxon>Bacteria</taxon>
        <taxon>Pseudomonadati</taxon>
        <taxon>Pseudomonadota</taxon>
        <taxon>Betaproteobacteria</taxon>
        <taxon>Burkholderiales</taxon>
        <taxon>Oxalobacteraceae</taxon>
        <taxon>Undibacterium</taxon>
    </lineage>
</organism>